<dbReference type="eggNOG" id="COG0204">
    <property type="taxonomic scope" value="Bacteria"/>
</dbReference>
<dbReference type="AlphaFoldDB" id="A0LVA0"/>
<dbReference type="InterPro" id="IPR002123">
    <property type="entry name" value="Plipid/glycerol_acylTrfase"/>
</dbReference>
<dbReference type="GO" id="GO:0005886">
    <property type="term" value="C:plasma membrane"/>
    <property type="evidence" value="ECO:0007669"/>
    <property type="project" value="TreeGrafter"/>
</dbReference>
<dbReference type="HOGENOM" id="CLU_027938_4_1_11"/>
<accession>A0LVA0</accession>
<dbReference type="Pfam" id="PF01553">
    <property type="entry name" value="Acyltransferase"/>
    <property type="match status" value="1"/>
</dbReference>
<evidence type="ECO:0000256" key="2">
    <source>
        <dbReference type="ARBA" id="ARBA00023315"/>
    </source>
</evidence>
<evidence type="ECO:0000313" key="6">
    <source>
        <dbReference type="EMBL" id="ABK53360.1"/>
    </source>
</evidence>
<dbReference type="STRING" id="351607.Acel_1588"/>
<organism evidence="6 7">
    <name type="scientific">Acidothermus cellulolyticus (strain ATCC 43068 / DSM 8971 / 11B)</name>
    <dbReference type="NCBI Taxonomy" id="351607"/>
    <lineage>
        <taxon>Bacteria</taxon>
        <taxon>Bacillati</taxon>
        <taxon>Actinomycetota</taxon>
        <taxon>Actinomycetes</taxon>
        <taxon>Acidothermales</taxon>
        <taxon>Acidothermaceae</taxon>
        <taxon>Acidothermus</taxon>
    </lineage>
</organism>
<protein>
    <submittedName>
        <fullName evidence="6">Phospholipid/glycerol acyltransferase</fullName>
    </submittedName>
</protein>
<dbReference type="SMART" id="SM00563">
    <property type="entry name" value="PlsC"/>
    <property type="match status" value="1"/>
</dbReference>
<dbReference type="GO" id="GO:0003841">
    <property type="term" value="F:1-acylglycerol-3-phosphate O-acyltransferase activity"/>
    <property type="evidence" value="ECO:0007669"/>
    <property type="project" value="TreeGrafter"/>
</dbReference>
<name>A0LVA0_ACIC1</name>
<keyword evidence="4" id="KW-1133">Transmembrane helix</keyword>
<dbReference type="SUPFAM" id="SSF69593">
    <property type="entry name" value="Glycerol-3-phosphate (1)-acyltransferase"/>
    <property type="match status" value="1"/>
</dbReference>
<evidence type="ECO:0000256" key="4">
    <source>
        <dbReference type="SAM" id="Phobius"/>
    </source>
</evidence>
<dbReference type="InParanoid" id="A0LVA0"/>
<keyword evidence="2 6" id="KW-0012">Acyltransferase</keyword>
<dbReference type="GO" id="GO:0006654">
    <property type="term" value="P:phosphatidic acid biosynthetic process"/>
    <property type="evidence" value="ECO:0007669"/>
    <property type="project" value="TreeGrafter"/>
</dbReference>
<dbReference type="KEGG" id="ace:Acel_1588"/>
<dbReference type="EMBL" id="CP000481">
    <property type="protein sequence ID" value="ABK53360.1"/>
    <property type="molecule type" value="Genomic_DNA"/>
</dbReference>
<dbReference type="CDD" id="cd07989">
    <property type="entry name" value="LPLAT_AGPAT-like"/>
    <property type="match status" value="1"/>
</dbReference>
<feature type="transmembrane region" description="Helical" evidence="4">
    <location>
        <begin position="12"/>
        <end position="29"/>
    </location>
</feature>
<evidence type="ECO:0000259" key="5">
    <source>
        <dbReference type="SMART" id="SM00563"/>
    </source>
</evidence>
<keyword evidence="4" id="KW-0812">Transmembrane</keyword>
<keyword evidence="7" id="KW-1185">Reference proteome</keyword>
<keyword evidence="4" id="KW-0472">Membrane</keyword>
<dbReference type="PANTHER" id="PTHR10434:SF55">
    <property type="entry name" value="POSSIBLE ACYLTRANSFERASE"/>
    <property type="match status" value="1"/>
</dbReference>
<sequence>MRRRRRSGAHRGWFAVMGAVVKPLLYAVTRRDWRGLENIPPAGAVLVVANHVTVVDPLTLAHALYDGARRLPRFLAKAELFRVPLVGAVLRRSGQIPVYRQTRDAMNALREAHAALDAGECVVIYPEGTCTRDPDGWPMLGKTGVARLALAHDVPVVPVATWGAHRILPYGAKWPRLGRRVLVHVLAGEPIDLREYRAAEPTRELERQVTDRIMRRVTELLAAIRGESPPDRFFDPRAAASRTETVVPPAAEVPR</sequence>
<keyword evidence="1 6" id="KW-0808">Transferase</keyword>
<dbReference type="RefSeq" id="WP_011720423.1">
    <property type="nucleotide sequence ID" value="NC_008578.1"/>
</dbReference>
<evidence type="ECO:0000313" key="7">
    <source>
        <dbReference type="Proteomes" id="UP000008221"/>
    </source>
</evidence>
<feature type="domain" description="Phospholipid/glycerol acyltransferase" evidence="5">
    <location>
        <begin position="45"/>
        <end position="164"/>
    </location>
</feature>
<proteinExistence type="predicted"/>
<dbReference type="PANTHER" id="PTHR10434">
    <property type="entry name" value="1-ACYL-SN-GLYCEROL-3-PHOSPHATE ACYLTRANSFERASE"/>
    <property type="match status" value="1"/>
</dbReference>
<evidence type="ECO:0000256" key="1">
    <source>
        <dbReference type="ARBA" id="ARBA00022679"/>
    </source>
</evidence>
<evidence type="ECO:0000256" key="3">
    <source>
        <dbReference type="SAM" id="MobiDB-lite"/>
    </source>
</evidence>
<dbReference type="Proteomes" id="UP000008221">
    <property type="component" value="Chromosome"/>
</dbReference>
<gene>
    <name evidence="6" type="ordered locus">Acel_1588</name>
</gene>
<feature type="region of interest" description="Disordered" evidence="3">
    <location>
        <begin position="232"/>
        <end position="255"/>
    </location>
</feature>
<reference evidence="6 7" key="1">
    <citation type="journal article" date="2009" name="Genome Res.">
        <title>Complete genome of the cellulolytic thermophile Acidothermus cellulolyticus 11B provides insights into its ecophysiological and evolutionary adaptations.</title>
        <authorList>
            <person name="Barabote R.D."/>
            <person name="Xie G."/>
            <person name="Leu D.H."/>
            <person name="Normand P."/>
            <person name="Necsulea A."/>
            <person name="Daubin V."/>
            <person name="Medigue C."/>
            <person name="Adney W.S."/>
            <person name="Xu X.C."/>
            <person name="Lapidus A."/>
            <person name="Parales R.E."/>
            <person name="Detter C."/>
            <person name="Pujic P."/>
            <person name="Bruce D."/>
            <person name="Lavire C."/>
            <person name="Challacombe J.F."/>
            <person name="Brettin T.S."/>
            <person name="Berry A.M."/>
        </authorList>
    </citation>
    <scope>NUCLEOTIDE SEQUENCE [LARGE SCALE GENOMIC DNA]</scope>
    <source>
        <strain evidence="7">ATCC 43068 / DSM 8971 / 11B</strain>
    </source>
</reference>